<dbReference type="SMART" id="SM00320">
    <property type="entry name" value="WD40"/>
    <property type="match status" value="7"/>
</dbReference>
<keyword evidence="3 5" id="KW-0853">WD repeat</keyword>
<dbReference type="PROSITE" id="PS50082">
    <property type="entry name" value="WD_REPEATS_2"/>
    <property type="match status" value="3"/>
</dbReference>
<comment type="function">
    <text evidence="6">Subunit of TORC1 and TORC2, which regulate cell growth and survival in response to nutrient and hormonal signals.</text>
</comment>
<accession>A0A9Q0RRJ1</accession>
<dbReference type="InterPro" id="IPR015943">
    <property type="entry name" value="WD40/YVTN_repeat-like_dom_sf"/>
</dbReference>
<dbReference type="GO" id="GO:0031932">
    <property type="term" value="C:TORC2 complex"/>
    <property type="evidence" value="ECO:0007669"/>
    <property type="project" value="UniProtKB-UniRule"/>
</dbReference>
<comment type="subunit">
    <text evidence="6">Part of TORC1 complex. Part of the TORC2 complex.</text>
</comment>
<dbReference type="OMA" id="GSIWIWN"/>
<dbReference type="SUPFAM" id="SSF50998">
    <property type="entry name" value="Quinoprotein alcohol dehydrogenase-like"/>
    <property type="match status" value="1"/>
</dbReference>
<feature type="compositionally biased region" description="Polar residues" evidence="7">
    <location>
        <begin position="429"/>
        <end position="447"/>
    </location>
</feature>
<dbReference type="PANTHER" id="PTHR19842">
    <property type="entry name" value="G BETA-LIKE PROTEIN GBL"/>
    <property type="match status" value="1"/>
</dbReference>
<dbReference type="PANTHER" id="PTHR19842:SF0">
    <property type="entry name" value="TARGET OF RAPAMYCIN COMPLEX SUBUNIT LST8"/>
    <property type="match status" value="1"/>
</dbReference>
<dbReference type="Pfam" id="PF00400">
    <property type="entry name" value="WD40"/>
    <property type="match status" value="3"/>
</dbReference>
<feature type="compositionally biased region" description="Acidic residues" evidence="7">
    <location>
        <begin position="623"/>
        <end position="652"/>
    </location>
</feature>
<comment type="caution">
    <text evidence="8">The sequence shown here is derived from an EMBL/GenBank/DDBJ whole genome shotgun (WGS) entry which is preliminary data.</text>
</comment>
<evidence type="ECO:0000256" key="3">
    <source>
        <dbReference type="ARBA" id="ARBA00022574"/>
    </source>
</evidence>
<proteinExistence type="inferred from homology"/>
<comment type="similarity">
    <text evidence="1 6">Belongs to the WD repeat LST8 family.</text>
</comment>
<feature type="region of interest" description="Disordered" evidence="7">
    <location>
        <begin position="693"/>
        <end position="712"/>
    </location>
</feature>
<keyword evidence="4 6" id="KW-0677">Repeat</keyword>
<feature type="repeat" description="WD" evidence="5">
    <location>
        <begin position="284"/>
        <end position="315"/>
    </location>
</feature>
<dbReference type="InterPro" id="IPR020472">
    <property type="entry name" value="WD40_PAC1"/>
</dbReference>
<evidence type="ECO:0000313" key="9">
    <source>
        <dbReference type="Proteomes" id="UP001142055"/>
    </source>
</evidence>
<feature type="region of interest" description="Disordered" evidence="7">
    <location>
        <begin position="334"/>
        <end position="354"/>
    </location>
</feature>
<keyword evidence="9" id="KW-1185">Reference proteome</keyword>
<evidence type="ECO:0000256" key="1">
    <source>
        <dbReference type="ARBA" id="ARBA00009890"/>
    </source>
</evidence>
<dbReference type="Proteomes" id="UP001142055">
    <property type="component" value="Chromosome 1"/>
</dbReference>
<feature type="region of interest" description="Disordered" evidence="7">
    <location>
        <begin position="623"/>
        <end position="667"/>
    </location>
</feature>
<comment type="subcellular location">
    <subcellularLocation>
        <location evidence="6">Cytoplasm</location>
    </subcellularLocation>
</comment>
<feature type="repeat" description="WD" evidence="5">
    <location>
        <begin position="143"/>
        <end position="170"/>
    </location>
</feature>
<dbReference type="PRINTS" id="PR00320">
    <property type="entry name" value="GPROTEINBRPT"/>
</dbReference>
<dbReference type="GO" id="GO:0031929">
    <property type="term" value="P:TOR signaling"/>
    <property type="evidence" value="ECO:0007669"/>
    <property type="project" value="UniProtKB-UniRule"/>
</dbReference>
<dbReference type="InterPro" id="IPR001680">
    <property type="entry name" value="WD40_rpt"/>
</dbReference>
<dbReference type="GO" id="GO:0031931">
    <property type="term" value="C:TORC1 complex"/>
    <property type="evidence" value="ECO:0007669"/>
    <property type="project" value="UniProtKB-UniRule"/>
</dbReference>
<evidence type="ECO:0000256" key="5">
    <source>
        <dbReference type="PROSITE-ProRule" id="PRU00221"/>
    </source>
</evidence>
<feature type="repeat" description="WD" evidence="5">
    <location>
        <begin position="744"/>
        <end position="785"/>
    </location>
</feature>
<dbReference type="EMBL" id="JAPWDV010000001">
    <property type="protein sequence ID" value="KAJ6223690.1"/>
    <property type="molecule type" value="Genomic_DNA"/>
</dbReference>
<evidence type="ECO:0000256" key="6">
    <source>
        <dbReference type="RuleBase" id="RU369068"/>
    </source>
</evidence>
<dbReference type="GO" id="GO:0032956">
    <property type="term" value="P:regulation of actin cytoskeleton organization"/>
    <property type="evidence" value="ECO:0007669"/>
    <property type="project" value="TreeGrafter"/>
</dbReference>
<dbReference type="Gene3D" id="2.130.10.10">
    <property type="entry name" value="YVTN repeat-like/Quinoprotein amine dehydrogenase"/>
    <property type="match status" value="2"/>
</dbReference>
<feature type="region of interest" description="Disordered" evidence="7">
    <location>
        <begin position="504"/>
        <end position="550"/>
    </location>
</feature>
<feature type="compositionally biased region" description="Basic residues" evidence="7">
    <location>
        <begin position="533"/>
        <end position="544"/>
    </location>
</feature>
<dbReference type="AlphaFoldDB" id="A0A9Q0RRJ1"/>
<sequence>MSSIYLSIYLRMTKTSKEITNSNADIEANSTNDVEEQSSNQQSSNHLQPDTNISGGGRYQKQVILASAGYDHTIRFWNAEKGFCERIISHNENHHVNAMAITPNREILAAAGFQHIRLYDIEGSNSSNNPLVNFEGLPSGKNVTAIGFNQVGNWIYTGGEDGYVRLWDVRCRTLQCQRERIFQTPINSVLLHPNGIEIYIADQSGSIYIWNLQSEELQRLFVTNDGFVNSLDYDKESRMLAALDTRGNAYIFRNTAYVPWNNNSTEEPMAEVTLSGYLHRRLMFQAHQKHGIKCRFSPDSTLLATASADRTTKLWRTADLLIQNPSSTVTFADPFGNEKGPTGPADTAGVLSRTGSFKRRSGAFKGGYNDVDVAEDPSDLMIRSYYPYLANLHGSGPERQAPRPPPCYMRPRRSKKNCPVCTGEIPADTESSSLNTSDNNQPRTTYHTADCPGSLSLFNGAGNGMINLQPNLNSFSQLTWNIYGSKGSPSNTSTPNANITRCPYYSHSASSSQSSNSRSSNVANGSATNVRNGPHHMAHSHHHQSFQNMALSGNMGGGHIPNYYGKYFRNPYYMLHSKPHESGPKPNELLKENQKEDKEFFRVMKRFKLLDLNDDYFEDDFDEEDESIDSDTDEENDDSESEDSSNGEESFDDNTKKSWTIHRKKKSSRSSNTLQTGEYCCCTCCEICSEISNEEEEESNDEMNKRLKHSTGKSARIRRLSSKDRHAKNDWPYTSQLTPAMVLTDSKQRWVWDIAYSADSQYIFTGSSDQVIRLWSVFTGKMTREYNGHQRAITCLAFSDII</sequence>
<feature type="region of interest" description="Disordered" evidence="7">
    <location>
        <begin position="424"/>
        <end position="448"/>
    </location>
</feature>
<feature type="region of interest" description="Disordered" evidence="7">
    <location>
        <begin position="30"/>
        <end position="55"/>
    </location>
</feature>
<dbReference type="InterPro" id="IPR011047">
    <property type="entry name" value="Quinoprotein_ADH-like_sf"/>
</dbReference>
<dbReference type="GO" id="GO:0005737">
    <property type="term" value="C:cytoplasm"/>
    <property type="evidence" value="ECO:0007669"/>
    <property type="project" value="UniProtKB-SubCell"/>
</dbReference>
<dbReference type="InterPro" id="IPR037588">
    <property type="entry name" value="MLST8"/>
</dbReference>
<name>A0A9Q0RRJ1_BLOTA</name>
<dbReference type="PROSITE" id="PS00678">
    <property type="entry name" value="WD_REPEATS_1"/>
    <property type="match status" value="1"/>
</dbReference>
<evidence type="ECO:0000313" key="8">
    <source>
        <dbReference type="EMBL" id="KAJ6223690.1"/>
    </source>
</evidence>
<evidence type="ECO:0000256" key="4">
    <source>
        <dbReference type="ARBA" id="ARBA00022737"/>
    </source>
</evidence>
<gene>
    <name evidence="8" type="ORF">RDWZM_002235</name>
</gene>
<organism evidence="8 9">
    <name type="scientific">Blomia tropicalis</name>
    <name type="common">Mite</name>
    <dbReference type="NCBI Taxonomy" id="40697"/>
    <lineage>
        <taxon>Eukaryota</taxon>
        <taxon>Metazoa</taxon>
        <taxon>Ecdysozoa</taxon>
        <taxon>Arthropoda</taxon>
        <taxon>Chelicerata</taxon>
        <taxon>Arachnida</taxon>
        <taxon>Acari</taxon>
        <taxon>Acariformes</taxon>
        <taxon>Sarcoptiformes</taxon>
        <taxon>Astigmata</taxon>
        <taxon>Glycyphagoidea</taxon>
        <taxon>Echimyopodidae</taxon>
        <taxon>Blomia</taxon>
    </lineage>
</organism>
<feature type="compositionally biased region" description="Low complexity" evidence="7">
    <location>
        <begin position="506"/>
        <end position="527"/>
    </location>
</feature>
<keyword evidence="6" id="KW-0963">Cytoplasm</keyword>
<evidence type="ECO:0000256" key="2">
    <source>
        <dbReference type="ARBA" id="ARBA00018867"/>
    </source>
</evidence>
<evidence type="ECO:0000256" key="7">
    <source>
        <dbReference type="SAM" id="MobiDB-lite"/>
    </source>
</evidence>
<dbReference type="PROSITE" id="PS50294">
    <property type="entry name" value="WD_REPEATS_REGION"/>
    <property type="match status" value="3"/>
</dbReference>
<reference evidence="8" key="1">
    <citation type="submission" date="2022-12" db="EMBL/GenBank/DDBJ databases">
        <title>Genome assemblies of Blomia tropicalis.</title>
        <authorList>
            <person name="Cui Y."/>
        </authorList>
    </citation>
    <scope>NUCLEOTIDE SEQUENCE</scope>
    <source>
        <tissue evidence="8">Adult mites</tissue>
    </source>
</reference>
<protein>
    <recommendedName>
        <fullName evidence="2 6">Target of rapamycin complex subunit lst8</fullName>
        <shortName evidence="6">TORC subunit lst8</shortName>
    </recommendedName>
</protein>
<dbReference type="InterPro" id="IPR019775">
    <property type="entry name" value="WD40_repeat_CS"/>
</dbReference>